<feature type="region of interest" description="Disordered" evidence="2">
    <location>
        <begin position="182"/>
        <end position="225"/>
    </location>
</feature>
<protein>
    <submittedName>
        <fullName evidence="3">Uncharacterized protein</fullName>
    </submittedName>
</protein>
<organism evidence="3 4">
    <name type="scientific">Pleodorina starrii</name>
    <dbReference type="NCBI Taxonomy" id="330485"/>
    <lineage>
        <taxon>Eukaryota</taxon>
        <taxon>Viridiplantae</taxon>
        <taxon>Chlorophyta</taxon>
        <taxon>core chlorophytes</taxon>
        <taxon>Chlorophyceae</taxon>
        <taxon>CS clade</taxon>
        <taxon>Chlamydomonadales</taxon>
        <taxon>Volvocaceae</taxon>
        <taxon>Pleodorina</taxon>
    </lineage>
</organism>
<proteinExistence type="predicted"/>
<dbReference type="Proteomes" id="UP001165080">
    <property type="component" value="Unassembled WGS sequence"/>
</dbReference>
<keyword evidence="4" id="KW-1185">Reference proteome</keyword>
<sequence length="245" mass="26352">MAVDLSPFGSPVGNTPVRLPPAHRADRMRARAESDADDQSDNASVRDQRQNLVDASQLQKTLKQMQEMAEENRKLSVFLAEYKADADKLSRLEQENRALRDVTRQLEVELQDLKTNTLPRTGAELEMFKNAVRVPAAARSVCSNDETIALGASTASVDGVIPDARVRRNSVFKQLLATLQGTASTDVSQPTTPRGSVAGVGVAPRGGGGGTAGSSRQRRQPGPEEAAVIGQAVYQLLDQFGGRML</sequence>
<accession>A0A9W6BA38</accession>
<feature type="compositionally biased region" description="Polar residues" evidence="2">
    <location>
        <begin position="182"/>
        <end position="193"/>
    </location>
</feature>
<dbReference type="EMBL" id="BRXU01000001">
    <property type="protein sequence ID" value="GLC47978.1"/>
    <property type="molecule type" value="Genomic_DNA"/>
</dbReference>
<feature type="coiled-coil region" evidence="1">
    <location>
        <begin position="55"/>
        <end position="116"/>
    </location>
</feature>
<evidence type="ECO:0000256" key="2">
    <source>
        <dbReference type="SAM" id="MobiDB-lite"/>
    </source>
</evidence>
<keyword evidence="1" id="KW-0175">Coiled coil</keyword>
<name>A0A9W6BA38_9CHLO</name>
<comment type="caution">
    <text evidence="3">The sequence shown here is derived from an EMBL/GenBank/DDBJ whole genome shotgun (WGS) entry which is preliminary data.</text>
</comment>
<evidence type="ECO:0000313" key="4">
    <source>
        <dbReference type="Proteomes" id="UP001165080"/>
    </source>
</evidence>
<dbReference type="AlphaFoldDB" id="A0A9W6BA38"/>
<evidence type="ECO:0000313" key="3">
    <source>
        <dbReference type="EMBL" id="GLC47978.1"/>
    </source>
</evidence>
<feature type="compositionally biased region" description="Basic and acidic residues" evidence="2">
    <location>
        <begin position="23"/>
        <end position="34"/>
    </location>
</feature>
<feature type="compositionally biased region" description="Low complexity" evidence="2">
    <location>
        <begin position="194"/>
        <end position="203"/>
    </location>
</feature>
<gene>
    <name evidence="3" type="primary">PLEST000448</name>
    <name evidence="3" type="ORF">PLESTB_000045900</name>
</gene>
<feature type="region of interest" description="Disordered" evidence="2">
    <location>
        <begin position="1"/>
        <end position="51"/>
    </location>
</feature>
<evidence type="ECO:0000256" key="1">
    <source>
        <dbReference type="SAM" id="Coils"/>
    </source>
</evidence>
<reference evidence="3 4" key="1">
    <citation type="journal article" date="2023" name="Commun. Biol.">
        <title>Reorganization of the ancestral sex-determining regions during the evolution of trioecy in Pleodorina starrii.</title>
        <authorList>
            <person name="Takahashi K."/>
            <person name="Suzuki S."/>
            <person name="Kawai-Toyooka H."/>
            <person name="Yamamoto K."/>
            <person name="Hamaji T."/>
            <person name="Ootsuki R."/>
            <person name="Yamaguchi H."/>
            <person name="Kawachi M."/>
            <person name="Higashiyama T."/>
            <person name="Nozaki H."/>
        </authorList>
    </citation>
    <scope>NUCLEOTIDE SEQUENCE [LARGE SCALE GENOMIC DNA]</scope>
    <source>
        <strain evidence="3 4">NIES-4479</strain>
    </source>
</reference>